<gene>
    <name evidence="1" type="ORF">TKK_004990</name>
</gene>
<keyword evidence="2" id="KW-1185">Reference proteome</keyword>
<comment type="caution">
    <text evidence="1">The sequence shown here is derived from an EMBL/GenBank/DDBJ whole genome shotgun (WGS) entry which is preliminary data.</text>
</comment>
<reference evidence="1 2" key="1">
    <citation type="journal article" date="2024" name="bioRxiv">
        <title>A reference genome for Trichogramma kaykai: A tiny desert-dwelling parasitoid wasp with competing sex-ratio distorters.</title>
        <authorList>
            <person name="Culotta J."/>
            <person name="Lindsey A.R."/>
        </authorList>
    </citation>
    <scope>NUCLEOTIDE SEQUENCE [LARGE SCALE GENOMIC DNA]</scope>
    <source>
        <strain evidence="1 2">KSX58</strain>
    </source>
</reference>
<evidence type="ECO:0008006" key="3">
    <source>
        <dbReference type="Google" id="ProtNLM"/>
    </source>
</evidence>
<accession>A0ABD2XBD4</accession>
<dbReference type="AlphaFoldDB" id="A0ABD2XBD4"/>
<name>A0ABD2XBD4_9HYME</name>
<evidence type="ECO:0000313" key="1">
    <source>
        <dbReference type="EMBL" id="KAL3401981.1"/>
    </source>
</evidence>
<dbReference type="InterPro" id="IPR021109">
    <property type="entry name" value="Peptidase_aspartic_dom_sf"/>
</dbReference>
<evidence type="ECO:0000313" key="2">
    <source>
        <dbReference type="Proteomes" id="UP001627154"/>
    </source>
</evidence>
<organism evidence="1 2">
    <name type="scientific">Trichogramma kaykai</name>
    <dbReference type="NCBI Taxonomy" id="54128"/>
    <lineage>
        <taxon>Eukaryota</taxon>
        <taxon>Metazoa</taxon>
        <taxon>Ecdysozoa</taxon>
        <taxon>Arthropoda</taxon>
        <taxon>Hexapoda</taxon>
        <taxon>Insecta</taxon>
        <taxon>Pterygota</taxon>
        <taxon>Neoptera</taxon>
        <taxon>Endopterygota</taxon>
        <taxon>Hymenoptera</taxon>
        <taxon>Apocrita</taxon>
        <taxon>Proctotrupomorpha</taxon>
        <taxon>Chalcidoidea</taxon>
        <taxon>Trichogrammatidae</taxon>
        <taxon>Trichogramma</taxon>
    </lineage>
</organism>
<dbReference type="EMBL" id="JBJJXI010000041">
    <property type="protein sequence ID" value="KAL3401981.1"/>
    <property type="molecule type" value="Genomic_DNA"/>
</dbReference>
<dbReference type="Gene3D" id="2.40.70.10">
    <property type="entry name" value="Acid Proteases"/>
    <property type="match status" value="1"/>
</dbReference>
<sequence>MYRDHAPGIRFMAFTFDSEYLRNFKIGDHRSNGDVDCSLATTRATIVGEILSSAKFKHSKQRFVLVPSELRNERAQMQSTVLVRTSRVDGQIGKLDPPVTSLASDTGASLVENCLYVYDRDTRIVFLVDSGSVVSLLPRKFIVDELERHEIVLNAANLTPIATYGITSISLHLTTGQRYSGQFVIADVDAAIMGADFLARHGLLVDLRGRRLIDSLRNISIDEYIGNALYLIIYYNSE</sequence>
<protein>
    <recommendedName>
        <fullName evidence="3">Peptidase A2 domain-containing protein</fullName>
    </recommendedName>
</protein>
<proteinExistence type="predicted"/>
<dbReference type="SUPFAM" id="SSF50630">
    <property type="entry name" value="Acid proteases"/>
    <property type="match status" value="1"/>
</dbReference>
<dbReference type="Proteomes" id="UP001627154">
    <property type="component" value="Unassembled WGS sequence"/>
</dbReference>